<feature type="compositionally biased region" description="Polar residues" evidence="1">
    <location>
        <begin position="25"/>
        <end position="36"/>
    </location>
</feature>
<evidence type="ECO:0000313" key="2">
    <source>
        <dbReference type="EMBL" id="CAF4888867.1"/>
    </source>
</evidence>
<dbReference type="EMBL" id="CAJOBZ010000031">
    <property type="protein sequence ID" value="CAF4888867.1"/>
    <property type="molecule type" value="Genomic_DNA"/>
</dbReference>
<evidence type="ECO:0000313" key="3">
    <source>
        <dbReference type="Proteomes" id="UP000663880"/>
    </source>
</evidence>
<feature type="region of interest" description="Disordered" evidence="1">
    <location>
        <begin position="1"/>
        <end position="65"/>
    </location>
</feature>
<organism evidence="2 3">
    <name type="scientific">Pieris macdunnoughi</name>
    <dbReference type="NCBI Taxonomy" id="345717"/>
    <lineage>
        <taxon>Eukaryota</taxon>
        <taxon>Metazoa</taxon>
        <taxon>Ecdysozoa</taxon>
        <taxon>Arthropoda</taxon>
        <taxon>Hexapoda</taxon>
        <taxon>Insecta</taxon>
        <taxon>Pterygota</taxon>
        <taxon>Neoptera</taxon>
        <taxon>Endopterygota</taxon>
        <taxon>Lepidoptera</taxon>
        <taxon>Glossata</taxon>
        <taxon>Ditrysia</taxon>
        <taxon>Papilionoidea</taxon>
        <taxon>Pieridae</taxon>
        <taxon>Pierinae</taxon>
        <taxon>Pieris</taxon>
    </lineage>
</organism>
<accession>A0A821UEL4</accession>
<dbReference type="Proteomes" id="UP000663880">
    <property type="component" value="Unassembled WGS sequence"/>
</dbReference>
<name>A0A821UEL4_9NEOP</name>
<comment type="caution">
    <text evidence="2">The sequence shown here is derived from an EMBL/GenBank/DDBJ whole genome shotgun (WGS) entry which is preliminary data.</text>
</comment>
<protein>
    <submittedName>
        <fullName evidence="2">Uncharacterized protein</fullName>
    </submittedName>
</protein>
<gene>
    <name evidence="2" type="ORF">PMACD_LOCUS10271</name>
</gene>
<sequence>MVPPYGSARIATGTSKTRPFKPTLQIRTPQTASQITELPPLSRKSANAISPVSHGKSTRTAPPQLRGVWQEVRLPKPSVAPPESLPYGRKAVHVRDLRDEIRVERVEEEFEDAYIHAFGCEETCLQYLQRVLRATEQFEISYYEAAY</sequence>
<dbReference type="AlphaFoldDB" id="A0A821UEL4"/>
<keyword evidence="3" id="KW-1185">Reference proteome</keyword>
<evidence type="ECO:0000256" key="1">
    <source>
        <dbReference type="SAM" id="MobiDB-lite"/>
    </source>
</evidence>
<reference evidence="2" key="1">
    <citation type="submission" date="2021-02" db="EMBL/GenBank/DDBJ databases">
        <authorList>
            <person name="Steward A R."/>
        </authorList>
    </citation>
    <scope>NUCLEOTIDE SEQUENCE</scope>
</reference>
<proteinExistence type="predicted"/>